<dbReference type="InterPro" id="IPR036890">
    <property type="entry name" value="HATPase_C_sf"/>
</dbReference>
<feature type="transmembrane region" description="Helical" evidence="1">
    <location>
        <begin position="183"/>
        <end position="204"/>
    </location>
</feature>
<feature type="domain" description="Histidine kinase/HSP90-like ATPase" evidence="2">
    <location>
        <begin position="317"/>
        <end position="408"/>
    </location>
</feature>
<keyword evidence="1" id="KW-0472">Membrane</keyword>
<dbReference type="AlphaFoldDB" id="A0A418NDN7"/>
<dbReference type="EMBL" id="QXFK01000019">
    <property type="protein sequence ID" value="RIV75925.1"/>
    <property type="molecule type" value="Genomic_DNA"/>
</dbReference>
<dbReference type="PANTHER" id="PTHR34220:SF7">
    <property type="entry name" value="SENSOR HISTIDINE KINASE YPDA"/>
    <property type="match status" value="1"/>
</dbReference>
<evidence type="ECO:0000313" key="4">
    <source>
        <dbReference type="EMBL" id="RIV75925.1"/>
    </source>
</evidence>
<dbReference type="RefSeq" id="WP_119514848.1">
    <property type="nucleotide sequence ID" value="NZ_QXFK01000019.1"/>
</dbReference>
<proteinExistence type="predicted"/>
<gene>
    <name evidence="4" type="ORF">D2V04_16855</name>
</gene>
<dbReference type="SUPFAM" id="SSF55874">
    <property type="entry name" value="ATPase domain of HSP90 chaperone/DNA topoisomerase II/histidine kinase"/>
    <property type="match status" value="1"/>
</dbReference>
<dbReference type="InterPro" id="IPR003594">
    <property type="entry name" value="HATPase_dom"/>
</dbReference>
<dbReference type="PANTHER" id="PTHR34220">
    <property type="entry name" value="SENSOR HISTIDINE KINASE YPDA"/>
    <property type="match status" value="1"/>
</dbReference>
<comment type="caution">
    <text evidence="4">The sequence shown here is derived from an EMBL/GenBank/DDBJ whole genome shotgun (WGS) entry which is preliminary data.</text>
</comment>
<keyword evidence="5" id="KW-1185">Reference proteome</keyword>
<feature type="domain" description="Signal transduction histidine kinase internal region" evidence="3">
    <location>
        <begin position="219"/>
        <end position="299"/>
    </location>
</feature>
<dbReference type="Gene3D" id="3.30.565.10">
    <property type="entry name" value="Histidine kinase-like ATPase, C-terminal domain"/>
    <property type="match status" value="1"/>
</dbReference>
<evidence type="ECO:0000259" key="2">
    <source>
        <dbReference type="Pfam" id="PF02518"/>
    </source>
</evidence>
<dbReference type="GO" id="GO:0000155">
    <property type="term" value="F:phosphorelay sensor kinase activity"/>
    <property type="evidence" value="ECO:0007669"/>
    <property type="project" value="InterPro"/>
</dbReference>
<feature type="transmembrane region" description="Helical" evidence="1">
    <location>
        <begin position="52"/>
        <end position="70"/>
    </location>
</feature>
<keyword evidence="1" id="KW-1133">Transmembrane helix</keyword>
<keyword evidence="1" id="KW-0812">Transmembrane</keyword>
<evidence type="ECO:0000313" key="5">
    <source>
        <dbReference type="Proteomes" id="UP000285092"/>
    </source>
</evidence>
<dbReference type="Pfam" id="PF02518">
    <property type="entry name" value="HATPase_c"/>
    <property type="match status" value="1"/>
</dbReference>
<sequence>MARQISSEDRTRVPVVTVLASMAGLWLCYFLLTTVRASVVGFEPQGEMLWRRGVVTLVGIGMTVLLWAILRLFDDRALWVKILAAVLVAIPISIPIAQTNQWIFADIQRQVEKNFGEERGINIRRDEAGNLLVDIPPERFHDLTGLGVSDEVAAGTPTTVMIAPAPSKVDQWLQVVDIALGRYFLLLAWASLYFAMLAGAQARAAERREERFRSAAKAAELRSLRYQVNPHFLFNTLNSLSALVMTGKAERAETMIQTISTFYRHSLADDPTGDVALTDEFELQRQYLAIEAVRFPDRLSAVFDLPDDLAEARVPGMILQPLVENSVKYAVAPHKAPVTIRIAAREDYGRLAITVEDNGPGASHACDSGFGIGLANVRDRLQARFGNEATVTSGPVDGGYLTEIRIPLVNHG</sequence>
<dbReference type="OrthoDB" id="2514702at2"/>
<evidence type="ECO:0000256" key="1">
    <source>
        <dbReference type="SAM" id="Phobius"/>
    </source>
</evidence>
<accession>A0A418NDN7</accession>
<keyword evidence="4" id="KW-0808">Transferase</keyword>
<dbReference type="InterPro" id="IPR050640">
    <property type="entry name" value="Bact_2-comp_sensor_kinase"/>
</dbReference>
<organism evidence="4 5">
    <name type="scientific">Pelagerythrobacter aerophilus</name>
    <dbReference type="NCBI Taxonomy" id="2306995"/>
    <lineage>
        <taxon>Bacteria</taxon>
        <taxon>Pseudomonadati</taxon>
        <taxon>Pseudomonadota</taxon>
        <taxon>Alphaproteobacteria</taxon>
        <taxon>Sphingomonadales</taxon>
        <taxon>Erythrobacteraceae</taxon>
        <taxon>Pelagerythrobacter</taxon>
    </lineage>
</organism>
<reference evidence="4 5" key="1">
    <citation type="submission" date="2018-08" db="EMBL/GenBank/DDBJ databases">
        <title>Altererythrobacter sp.Ery1 and Ery12, the genome sequencing of novel strains in genus Alterythrobacter.</title>
        <authorList>
            <person name="Cheng H."/>
            <person name="Wu Y.-H."/>
            <person name="Fang C."/>
            <person name="Xu X.-W."/>
        </authorList>
    </citation>
    <scope>NUCLEOTIDE SEQUENCE [LARGE SCALE GENOMIC DNA]</scope>
    <source>
        <strain evidence="4 5">Ery1</strain>
    </source>
</reference>
<protein>
    <submittedName>
        <fullName evidence="4">Sensor histidine kinase</fullName>
    </submittedName>
</protein>
<dbReference type="Pfam" id="PF06580">
    <property type="entry name" value="His_kinase"/>
    <property type="match status" value="1"/>
</dbReference>
<feature type="transmembrane region" description="Helical" evidence="1">
    <location>
        <begin position="12"/>
        <end position="32"/>
    </location>
</feature>
<feature type="transmembrane region" description="Helical" evidence="1">
    <location>
        <begin position="77"/>
        <end position="97"/>
    </location>
</feature>
<dbReference type="InterPro" id="IPR010559">
    <property type="entry name" value="Sig_transdc_His_kin_internal"/>
</dbReference>
<keyword evidence="4" id="KW-0418">Kinase</keyword>
<dbReference type="Proteomes" id="UP000285092">
    <property type="component" value="Unassembled WGS sequence"/>
</dbReference>
<dbReference type="GO" id="GO:0016020">
    <property type="term" value="C:membrane"/>
    <property type="evidence" value="ECO:0007669"/>
    <property type="project" value="InterPro"/>
</dbReference>
<name>A0A418NDN7_9SPHN</name>
<evidence type="ECO:0000259" key="3">
    <source>
        <dbReference type="Pfam" id="PF06580"/>
    </source>
</evidence>